<proteinExistence type="predicted"/>
<gene>
    <name evidence="1" type="ORF">B296_00044075</name>
</gene>
<dbReference type="AlphaFoldDB" id="A0A426Y2V6"/>
<name>A0A426Y2V6_ENSVE</name>
<dbReference type="EMBL" id="AMZH03015408">
    <property type="protein sequence ID" value="RRT46099.1"/>
    <property type="molecule type" value="Genomic_DNA"/>
</dbReference>
<protein>
    <submittedName>
        <fullName evidence="1">Uncharacterized protein</fullName>
    </submittedName>
</protein>
<organism evidence="1 2">
    <name type="scientific">Ensete ventricosum</name>
    <name type="common">Abyssinian banana</name>
    <name type="synonym">Musa ensete</name>
    <dbReference type="NCBI Taxonomy" id="4639"/>
    <lineage>
        <taxon>Eukaryota</taxon>
        <taxon>Viridiplantae</taxon>
        <taxon>Streptophyta</taxon>
        <taxon>Embryophyta</taxon>
        <taxon>Tracheophyta</taxon>
        <taxon>Spermatophyta</taxon>
        <taxon>Magnoliopsida</taxon>
        <taxon>Liliopsida</taxon>
        <taxon>Zingiberales</taxon>
        <taxon>Musaceae</taxon>
        <taxon>Ensete</taxon>
    </lineage>
</organism>
<sequence>MWWDLARSSLGDSLRELGSSLGTQREIAGKKTGGLAKRLSEYVGNLGNGQLLTVRKQPVPEFSGYGGILAPILKPIWGL</sequence>
<evidence type="ECO:0000313" key="1">
    <source>
        <dbReference type="EMBL" id="RRT46099.1"/>
    </source>
</evidence>
<evidence type="ECO:0000313" key="2">
    <source>
        <dbReference type="Proteomes" id="UP000287651"/>
    </source>
</evidence>
<comment type="caution">
    <text evidence="1">The sequence shown here is derived from an EMBL/GenBank/DDBJ whole genome shotgun (WGS) entry which is preliminary data.</text>
</comment>
<accession>A0A426Y2V6</accession>
<reference evidence="1 2" key="1">
    <citation type="journal article" date="2014" name="Agronomy (Basel)">
        <title>A Draft Genome Sequence for Ensete ventricosum, the Drought-Tolerant Tree Against Hunger.</title>
        <authorList>
            <person name="Harrison J."/>
            <person name="Moore K.A."/>
            <person name="Paszkiewicz K."/>
            <person name="Jones T."/>
            <person name="Grant M."/>
            <person name="Ambacheew D."/>
            <person name="Muzemil S."/>
            <person name="Studholme D.J."/>
        </authorList>
    </citation>
    <scope>NUCLEOTIDE SEQUENCE [LARGE SCALE GENOMIC DNA]</scope>
</reference>
<dbReference type="Proteomes" id="UP000287651">
    <property type="component" value="Unassembled WGS sequence"/>
</dbReference>